<feature type="non-terminal residue" evidence="6">
    <location>
        <position position="1"/>
    </location>
</feature>
<sequence>GDWAQRYGLLCFCPRRKCVSACPLGYFGDTAARRCRRCHKGCETCSGRGSTQCLTCRRGFYHHQEVNSCVTLCPAGFYADESKCILARGSCIPDCEPGTYFDSELIRCGECHHTCRTCVGPSREECIHCAPGFHFQDWRCVPACGEGFYAEDMPGLPHKVCRRCDESCLSCEGSSRNCSRCKVGFTQLGTSCITNHTCSNGSAPAPPSPGWPPVTVGVTADGCLPEWGAGSSHVWPPRLTYPSFLLWGNPADETFCEMVKSNRLCERKLFIQFCCRTCLLAG</sequence>
<dbReference type="Gene3D" id="2.10.220.10">
    <property type="entry name" value="Hormone Receptor, Insulin-like Growth Factor Receptor 1, Chain A, domain 2"/>
    <property type="match status" value="3"/>
</dbReference>
<evidence type="ECO:0000313" key="6">
    <source>
        <dbReference type="EMBL" id="OWK08939.1"/>
    </source>
</evidence>
<dbReference type="SMART" id="SM00181">
    <property type="entry name" value="EGF"/>
    <property type="match status" value="3"/>
</dbReference>
<keyword evidence="2" id="KW-0964">Secreted</keyword>
<accession>A0A212CSE8</accession>
<dbReference type="PANTHER" id="PTHR15332">
    <property type="entry name" value="PROPROTEIN CONVERTASE SUBTILISIN_KEXIN TYPE 5-LIKE"/>
    <property type="match status" value="1"/>
</dbReference>
<dbReference type="Pfam" id="PF08686">
    <property type="entry name" value="PLAC"/>
    <property type="match status" value="1"/>
</dbReference>
<comment type="subcellular location">
    <subcellularLocation>
        <location evidence="1">Secreted</location>
    </subcellularLocation>
</comment>
<gene>
    <name evidence="6" type="ORF">Celaphus_00015297</name>
</gene>
<dbReference type="CDD" id="cd00064">
    <property type="entry name" value="FU"/>
    <property type="match status" value="2"/>
</dbReference>
<dbReference type="InterPro" id="IPR010909">
    <property type="entry name" value="PLAC"/>
</dbReference>
<keyword evidence="3" id="KW-0732">Signal</keyword>
<proteinExistence type="predicted"/>
<reference evidence="6 7" key="1">
    <citation type="journal article" date="2018" name="Mol. Genet. Genomics">
        <title>The red deer Cervus elaphus genome CerEla1.0: sequencing, annotating, genes, and chromosomes.</title>
        <authorList>
            <person name="Bana N.A."/>
            <person name="Nyiri A."/>
            <person name="Nagy J."/>
            <person name="Frank K."/>
            <person name="Nagy T."/>
            <person name="Steger V."/>
            <person name="Schiller M."/>
            <person name="Lakatos P."/>
            <person name="Sugar L."/>
            <person name="Horn P."/>
            <person name="Barta E."/>
            <person name="Orosz L."/>
        </authorList>
    </citation>
    <scope>NUCLEOTIDE SEQUENCE [LARGE SCALE GENOMIC DNA]</scope>
    <source>
        <strain evidence="6">Hungarian</strain>
    </source>
</reference>
<dbReference type="Proteomes" id="UP000242450">
    <property type="component" value="Chromosome 13"/>
</dbReference>
<evidence type="ECO:0000259" key="5">
    <source>
        <dbReference type="PROSITE" id="PS50900"/>
    </source>
</evidence>
<dbReference type="InterPro" id="IPR000742">
    <property type="entry name" value="EGF"/>
</dbReference>
<dbReference type="GO" id="GO:0005576">
    <property type="term" value="C:extracellular region"/>
    <property type="evidence" value="ECO:0007669"/>
    <property type="project" value="UniProtKB-SubCell"/>
</dbReference>
<dbReference type="InterPro" id="IPR006212">
    <property type="entry name" value="Furin_repeat"/>
</dbReference>
<dbReference type="AlphaFoldDB" id="A0A212CSE8"/>
<dbReference type="FunFam" id="2.10.220.10:FF:000048">
    <property type="entry name" value="Proprotein convertase subtilisin/kexin type 6"/>
    <property type="match status" value="1"/>
</dbReference>
<feature type="domain" description="PLAC" evidence="5">
    <location>
        <begin position="219"/>
        <end position="282"/>
    </location>
</feature>
<dbReference type="Pfam" id="PF15913">
    <property type="entry name" value="Furin-like_2"/>
    <property type="match status" value="1"/>
</dbReference>
<dbReference type="OrthoDB" id="300641at2759"/>
<evidence type="ECO:0000256" key="4">
    <source>
        <dbReference type="ARBA" id="ARBA00023180"/>
    </source>
</evidence>
<dbReference type="SMART" id="SM00261">
    <property type="entry name" value="FU"/>
    <property type="match status" value="3"/>
</dbReference>
<organism evidence="6 7">
    <name type="scientific">Cervus elaphus hippelaphus</name>
    <name type="common">European red deer</name>
    <dbReference type="NCBI Taxonomy" id="46360"/>
    <lineage>
        <taxon>Eukaryota</taxon>
        <taxon>Metazoa</taxon>
        <taxon>Chordata</taxon>
        <taxon>Craniata</taxon>
        <taxon>Vertebrata</taxon>
        <taxon>Euteleostomi</taxon>
        <taxon>Mammalia</taxon>
        <taxon>Eutheria</taxon>
        <taxon>Laurasiatheria</taxon>
        <taxon>Artiodactyla</taxon>
        <taxon>Ruminantia</taxon>
        <taxon>Pecora</taxon>
        <taxon>Cervidae</taxon>
        <taxon>Cervinae</taxon>
        <taxon>Cervus</taxon>
    </lineage>
</organism>
<dbReference type="GO" id="GO:0009967">
    <property type="term" value="P:positive regulation of signal transduction"/>
    <property type="evidence" value="ECO:0007669"/>
    <property type="project" value="UniProtKB-ARBA"/>
</dbReference>
<evidence type="ECO:0000313" key="7">
    <source>
        <dbReference type="Proteomes" id="UP000242450"/>
    </source>
</evidence>
<keyword evidence="4" id="KW-0325">Glycoprotein</keyword>
<dbReference type="SUPFAM" id="SSF57184">
    <property type="entry name" value="Growth factor receptor domain"/>
    <property type="match status" value="2"/>
</dbReference>
<dbReference type="InterPro" id="IPR043601">
    <property type="entry name" value="Rspo_Fu-CRD_dom"/>
</dbReference>
<protein>
    <recommendedName>
        <fullName evidence="5">PLAC domain-containing protein</fullName>
    </recommendedName>
</protein>
<evidence type="ECO:0000256" key="2">
    <source>
        <dbReference type="ARBA" id="ARBA00022525"/>
    </source>
</evidence>
<evidence type="ECO:0000256" key="3">
    <source>
        <dbReference type="ARBA" id="ARBA00022729"/>
    </source>
</evidence>
<dbReference type="InterPro" id="IPR009030">
    <property type="entry name" value="Growth_fac_rcpt_cys_sf"/>
</dbReference>
<evidence type="ECO:0000256" key="1">
    <source>
        <dbReference type="ARBA" id="ARBA00004613"/>
    </source>
</evidence>
<dbReference type="EMBL" id="MKHE01000013">
    <property type="protein sequence ID" value="OWK08939.1"/>
    <property type="molecule type" value="Genomic_DNA"/>
</dbReference>
<name>A0A212CSE8_CEREH</name>
<keyword evidence="7" id="KW-1185">Reference proteome</keyword>
<comment type="caution">
    <text evidence="6">The sequence shown here is derived from an EMBL/GenBank/DDBJ whole genome shotgun (WGS) entry which is preliminary data.</text>
</comment>
<dbReference type="PROSITE" id="PS50900">
    <property type="entry name" value="PLAC"/>
    <property type="match status" value="1"/>
</dbReference>
<dbReference type="PANTHER" id="PTHR15332:SF175">
    <property type="entry name" value="PROPROTEIN CONVERTASE SUBTILISIN_KEXIN TYPE 5-LIKE"/>
    <property type="match status" value="1"/>
</dbReference>